<evidence type="ECO:0000256" key="9">
    <source>
        <dbReference type="RuleBase" id="RU003640"/>
    </source>
</evidence>
<comment type="similarity">
    <text evidence="2 9">Belongs to the complex I subunit 3 family.</text>
</comment>
<evidence type="ECO:0000256" key="2">
    <source>
        <dbReference type="ARBA" id="ARBA00008472"/>
    </source>
</evidence>
<keyword evidence="9" id="KW-0249">Electron transport</keyword>
<keyword evidence="9" id="KW-0679">Respiratory chain</keyword>
<keyword evidence="9" id="KW-0830">Ubiquinone</keyword>
<feature type="transmembrane region" description="Helical" evidence="9">
    <location>
        <begin position="6"/>
        <end position="26"/>
    </location>
</feature>
<evidence type="ECO:0000256" key="3">
    <source>
        <dbReference type="ARBA" id="ARBA00021007"/>
    </source>
</evidence>
<dbReference type="Gene3D" id="1.20.58.1610">
    <property type="entry name" value="NADH:ubiquinone/plastoquinone oxidoreductase, chain 3"/>
    <property type="match status" value="1"/>
</dbReference>
<organism evidence="10">
    <name type="scientific">Pseudocrangonyx daejeonensis</name>
    <dbReference type="NCBI Taxonomy" id="2038767"/>
    <lineage>
        <taxon>Eukaryota</taxon>
        <taxon>Metazoa</taxon>
        <taxon>Ecdysozoa</taxon>
        <taxon>Arthropoda</taxon>
        <taxon>Crustacea</taxon>
        <taxon>Multicrustacea</taxon>
        <taxon>Malacostraca</taxon>
        <taxon>Eumalacostraca</taxon>
        <taxon>Peracarida</taxon>
        <taxon>Amphipoda</taxon>
        <taxon>Senticaudata</taxon>
        <taxon>Gammarida</taxon>
        <taxon>Crangonyctidira</taxon>
        <taxon>Crangonyctoidea</taxon>
        <taxon>Pseudocrangonyctidae</taxon>
        <taxon>Pseudocrangonyx</taxon>
    </lineage>
</organism>
<keyword evidence="5 9" id="KW-0812">Transmembrane</keyword>
<dbReference type="AlphaFoldDB" id="A0A346SAG0"/>
<dbReference type="GO" id="GO:0008137">
    <property type="term" value="F:NADH dehydrogenase (ubiquinone) activity"/>
    <property type="evidence" value="ECO:0007669"/>
    <property type="project" value="UniProtKB-UniRule"/>
</dbReference>
<accession>A0A346SAG0</accession>
<dbReference type="InterPro" id="IPR038430">
    <property type="entry name" value="NDAH_ubi_oxred_su3_sf"/>
</dbReference>
<keyword evidence="9" id="KW-1278">Translocase</keyword>
<dbReference type="Pfam" id="PF00507">
    <property type="entry name" value="Oxidored_q4"/>
    <property type="match status" value="1"/>
</dbReference>
<comment type="catalytic activity">
    <reaction evidence="8 9">
        <text>a ubiquinone + NADH + 5 H(+)(in) = a ubiquinol + NAD(+) + 4 H(+)(out)</text>
        <dbReference type="Rhea" id="RHEA:29091"/>
        <dbReference type="Rhea" id="RHEA-COMP:9565"/>
        <dbReference type="Rhea" id="RHEA-COMP:9566"/>
        <dbReference type="ChEBI" id="CHEBI:15378"/>
        <dbReference type="ChEBI" id="CHEBI:16389"/>
        <dbReference type="ChEBI" id="CHEBI:17976"/>
        <dbReference type="ChEBI" id="CHEBI:57540"/>
        <dbReference type="ChEBI" id="CHEBI:57945"/>
        <dbReference type="EC" id="7.1.1.2"/>
    </reaction>
</comment>
<proteinExistence type="inferred from homology"/>
<gene>
    <name evidence="10" type="primary">Nad3</name>
</gene>
<evidence type="ECO:0000256" key="7">
    <source>
        <dbReference type="ARBA" id="ARBA00023136"/>
    </source>
</evidence>
<feature type="transmembrane region" description="Helical" evidence="9">
    <location>
        <begin position="57"/>
        <end position="79"/>
    </location>
</feature>
<dbReference type="GO" id="GO:0031966">
    <property type="term" value="C:mitochondrial membrane"/>
    <property type="evidence" value="ECO:0007669"/>
    <property type="project" value="UniProtKB-SubCell"/>
</dbReference>
<keyword evidence="4 9" id="KW-0813">Transport</keyword>
<reference evidence="10" key="1">
    <citation type="journal article" date="2018" name="Mitochondrial DNA Part B Resour">
        <title>The complete mitochondrial genome of Pseudocrangonyx daejeonensis (Crustacea: Amphipoda: Pseudocrangonyctidae).</title>
        <authorList>
            <person name="Lee C.-W."/>
            <person name="Nakano T."/>
            <person name="Tomikawa K."/>
            <person name="Min G.-S."/>
        </authorList>
    </citation>
    <scope>NUCLEOTIDE SEQUENCE</scope>
</reference>
<sequence>MTLLLFVTTIIVLLVTILTMLMLGISSKHTKSKETRSPYECGFDPQKKARSPFSLRFFHITLIFLIFEVEIALLLPLGYLLNQPLLPPSVGGLIVTLILLVGVVHEWKQGALNWL</sequence>
<dbReference type="PANTHER" id="PTHR11058">
    <property type="entry name" value="NADH-UBIQUINONE OXIDOREDUCTASE CHAIN 3"/>
    <property type="match status" value="1"/>
</dbReference>
<keyword evidence="7 9" id="KW-0472">Membrane</keyword>
<keyword evidence="6 9" id="KW-1133">Transmembrane helix</keyword>
<evidence type="ECO:0000256" key="8">
    <source>
        <dbReference type="ARBA" id="ARBA00049551"/>
    </source>
</evidence>
<comment type="subcellular location">
    <subcellularLocation>
        <location evidence="1">Membrane</location>
    </subcellularLocation>
    <subcellularLocation>
        <location evidence="9">Mitochondrion membrane</location>
        <topology evidence="9">Multi-pass membrane protein</topology>
    </subcellularLocation>
</comment>
<dbReference type="EMBL" id="MH229998">
    <property type="protein sequence ID" value="AXT17548.1"/>
    <property type="molecule type" value="Genomic_DNA"/>
</dbReference>
<keyword evidence="9" id="KW-0520">NAD</keyword>
<dbReference type="PANTHER" id="PTHR11058:SF9">
    <property type="entry name" value="NADH-UBIQUINONE OXIDOREDUCTASE CHAIN 3"/>
    <property type="match status" value="1"/>
</dbReference>
<dbReference type="InterPro" id="IPR000440">
    <property type="entry name" value="NADH_UbQ/plastoQ_OxRdtase_su3"/>
</dbReference>
<evidence type="ECO:0000256" key="4">
    <source>
        <dbReference type="ARBA" id="ARBA00022448"/>
    </source>
</evidence>
<protein>
    <recommendedName>
        <fullName evidence="3 9">NADH-ubiquinone oxidoreductase chain 3</fullName>
        <ecNumber evidence="9">7.1.1.2</ecNumber>
    </recommendedName>
</protein>
<evidence type="ECO:0000256" key="6">
    <source>
        <dbReference type="ARBA" id="ARBA00022989"/>
    </source>
</evidence>
<evidence type="ECO:0000313" key="10">
    <source>
        <dbReference type="EMBL" id="AXT17548.1"/>
    </source>
</evidence>
<evidence type="ECO:0000256" key="5">
    <source>
        <dbReference type="ARBA" id="ARBA00022692"/>
    </source>
</evidence>
<feature type="transmembrane region" description="Helical" evidence="9">
    <location>
        <begin position="85"/>
        <end position="104"/>
    </location>
</feature>
<evidence type="ECO:0000256" key="1">
    <source>
        <dbReference type="ARBA" id="ARBA00004370"/>
    </source>
</evidence>
<dbReference type="GO" id="GO:0030964">
    <property type="term" value="C:NADH dehydrogenase complex"/>
    <property type="evidence" value="ECO:0007669"/>
    <property type="project" value="TreeGrafter"/>
</dbReference>
<keyword evidence="9 10" id="KW-0496">Mitochondrion</keyword>
<comment type="function">
    <text evidence="9">Core subunit of the mitochondrial membrane respiratory chain NADH dehydrogenase (Complex I) which catalyzes electron transfer from NADH through the respiratory chain, using ubiquinone as an electron acceptor. Essential for the catalytic activity of complex I.</text>
</comment>
<geneLocation type="mitochondrion" evidence="10"/>
<name>A0A346SAG0_9CRUS</name>
<dbReference type="EC" id="7.1.1.2" evidence="9"/>